<dbReference type="Pfam" id="PF02330">
    <property type="entry name" value="MAM33"/>
    <property type="match status" value="1"/>
</dbReference>
<dbReference type="eggNOG" id="KOG2536">
    <property type="taxonomic scope" value="Eukaryota"/>
</dbReference>
<dbReference type="GO" id="GO:0042256">
    <property type="term" value="P:cytosolic ribosome assembly"/>
    <property type="evidence" value="ECO:0007669"/>
    <property type="project" value="TreeGrafter"/>
</dbReference>
<proteinExistence type="predicted"/>
<dbReference type="HOGENOM" id="CLU_072692_0_0_1"/>
<feature type="compositionally biased region" description="Basic and acidic residues" evidence="1">
    <location>
        <begin position="150"/>
        <end position="159"/>
    </location>
</feature>
<dbReference type="GeneID" id="9523995"/>
<dbReference type="GO" id="GO:0005759">
    <property type="term" value="C:mitochondrial matrix"/>
    <property type="evidence" value="ECO:0007669"/>
    <property type="project" value="InterPro"/>
</dbReference>
<comment type="caution">
    <text evidence="2">The sequence shown here is derived from an EMBL/GenBank/DDBJ whole genome shotgun (WGS) entry which is preliminary data.</text>
</comment>
<dbReference type="InterPro" id="IPR003428">
    <property type="entry name" value="MAM33"/>
</dbReference>
<gene>
    <name evidence="2" type="ORF">ARB_02539</name>
</gene>
<dbReference type="OMA" id="RWLNNVK"/>
<dbReference type="KEGG" id="abe:ARB_02539"/>
<evidence type="ECO:0000313" key="2">
    <source>
        <dbReference type="EMBL" id="EFE30617.1"/>
    </source>
</evidence>
<dbReference type="STRING" id="663331.D4B256"/>
<dbReference type="InterPro" id="IPR036561">
    <property type="entry name" value="MAM33_sf"/>
</dbReference>
<keyword evidence="3" id="KW-1185">Reference proteome</keyword>
<sequence>MFSIRSLTRSVPRTLSRSIATSAARPLQRSAFFQPTWKLMSRPSYAAFSTSRPRFEAAGQVDVELAAKFQEELALETESGETEELPESVKYFLDNGPFEIIDKAGEEEVVLTRKFGDENIRVSFTIADLQNINPEEDFADSALQDELEMDQSRSNKDASPEENIDEQPLEPGYLARVDVTIEKPGKGAMHVDAVARDGLIQIENVSYFSKAELATAETPDKEWERQSLYAGPPFGNLDEELQTLIERYLDERGIDTALASFVPDYIDFKEQREYVRWLGRLRWKQLSLYFLALNVIFSTFFDLQVGRHGAAGVEEAGAEILKNKIHL</sequence>
<feature type="region of interest" description="Disordered" evidence="1">
    <location>
        <begin position="147"/>
        <end position="171"/>
    </location>
</feature>
<evidence type="ECO:0000313" key="3">
    <source>
        <dbReference type="Proteomes" id="UP000008866"/>
    </source>
</evidence>
<dbReference type="SUPFAM" id="SSF54529">
    <property type="entry name" value="Mitochondrial glycoprotein MAM33-like"/>
    <property type="match status" value="1"/>
</dbReference>
<dbReference type="EMBL" id="ABSU01000028">
    <property type="protein sequence ID" value="EFE30617.1"/>
    <property type="molecule type" value="Genomic_DNA"/>
</dbReference>
<organism evidence="2 3">
    <name type="scientific">Arthroderma benhamiae (strain ATCC MYA-4681 / CBS 112371)</name>
    <name type="common">Trichophyton mentagrophytes</name>
    <dbReference type="NCBI Taxonomy" id="663331"/>
    <lineage>
        <taxon>Eukaryota</taxon>
        <taxon>Fungi</taxon>
        <taxon>Dikarya</taxon>
        <taxon>Ascomycota</taxon>
        <taxon>Pezizomycotina</taxon>
        <taxon>Eurotiomycetes</taxon>
        <taxon>Eurotiomycetidae</taxon>
        <taxon>Onygenales</taxon>
        <taxon>Arthrodermataceae</taxon>
        <taxon>Trichophyton</taxon>
    </lineage>
</organism>
<dbReference type="Proteomes" id="UP000008866">
    <property type="component" value="Unassembled WGS sequence"/>
</dbReference>
<accession>D4B256</accession>
<reference evidence="3" key="1">
    <citation type="journal article" date="2011" name="Genome Biol.">
        <title>Comparative and functional genomics provide insights into the pathogenicity of dermatophytic fungi.</title>
        <authorList>
            <person name="Burmester A."/>
            <person name="Shelest E."/>
            <person name="Gloeckner G."/>
            <person name="Heddergott C."/>
            <person name="Schindler S."/>
            <person name="Staib P."/>
            <person name="Heidel A."/>
            <person name="Felder M."/>
            <person name="Petzold A."/>
            <person name="Szafranski K."/>
            <person name="Feuermann M."/>
            <person name="Pedruzzi I."/>
            <person name="Priebe S."/>
            <person name="Groth M."/>
            <person name="Winkler R."/>
            <person name="Li W."/>
            <person name="Kniemeyer O."/>
            <person name="Schroeckh V."/>
            <person name="Hertweck C."/>
            <person name="Hube B."/>
            <person name="White T.C."/>
            <person name="Platzer M."/>
            <person name="Guthke R."/>
            <person name="Heitman J."/>
            <person name="Woestemeyer J."/>
            <person name="Zipfel P.F."/>
            <person name="Monod M."/>
            <person name="Brakhage A.A."/>
        </authorList>
    </citation>
    <scope>NUCLEOTIDE SEQUENCE [LARGE SCALE GENOMIC DNA]</scope>
    <source>
        <strain evidence="3">ATCC MYA-4681 / CBS 112371</strain>
    </source>
</reference>
<name>D4B256_ARTBC</name>
<dbReference type="RefSeq" id="XP_003011257.1">
    <property type="nucleotide sequence ID" value="XM_003011211.1"/>
</dbReference>
<protein>
    <submittedName>
        <fullName evidence="2">Regulatory protein SUAPRGA1</fullName>
    </submittedName>
</protein>
<dbReference type="Gene3D" id="3.10.280.10">
    <property type="entry name" value="Mitochondrial glycoprotein"/>
    <property type="match status" value="1"/>
</dbReference>
<dbReference type="PANTHER" id="PTHR10826:SF1">
    <property type="entry name" value="COMPLEMENT COMPONENT 1 Q SUBCOMPONENT-BINDING PROTEIN, MITOCHONDRIAL"/>
    <property type="match status" value="1"/>
</dbReference>
<dbReference type="PANTHER" id="PTHR10826">
    <property type="entry name" value="COMPLEMENT COMPONENT 1"/>
    <property type="match status" value="1"/>
</dbReference>
<evidence type="ECO:0000256" key="1">
    <source>
        <dbReference type="SAM" id="MobiDB-lite"/>
    </source>
</evidence>
<dbReference type="FunFam" id="3.10.280.10:FF:000007">
    <property type="entry name" value="Regulatory protein SUAPRGA1"/>
    <property type="match status" value="1"/>
</dbReference>
<dbReference type="AlphaFoldDB" id="D4B256"/>